<accession>B4SE95</accession>
<dbReference type="PROSITE" id="PS00198">
    <property type="entry name" value="4FE4S_FER_1"/>
    <property type="match status" value="1"/>
</dbReference>
<dbReference type="eggNOG" id="COG1146">
    <property type="taxonomic scope" value="Bacteria"/>
</dbReference>
<dbReference type="InterPro" id="IPR023753">
    <property type="entry name" value="FAD/NAD-binding_dom"/>
</dbReference>
<dbReference type="InterPro" id="IPR017900">
    <property type="entry name" value="4Fe4S_Fe_S_CS"/>
</dbReference>
<evidence type="ECO:0000313" key="5">
    <source>
        <dbReference type="EMBL" id="ACF44514.1"/>
    </source>
</evidence>
<dbReference type="AlphaFoldDB" id="B4SE95"/>
<dbReference type="Gene3D" id="1.10.1060.10">
    <property type="entry name" value="Alpha-helical ferredoxin"/>
    <property type="match status" value="1"/>
</dbReference>
<dbReference type="Pfam" id="PF12838">
    <property type="entry name" value="Fer4_7"/>
    <property type="match status" value="1"/>
</dbReference>
<dbReference type="PANTHER" id="PTHR43100">
    <property type="entry name" value="GLUTAMATE SYNTHASE [NADPH] SMALL CHAIN"/>
    <property type="match status" value="1"/>
</dbReference>
<feature type="domain" description="4Fe-4S ferredoxin-type" evidence="4">
    <location>
        <begin position="511"/>
        <end position="542"/>
    </location>
</feature>
<dbReference type="OrthoDB" id="596405at2"/>
<reference evidence="5 6" key="1">
    <citation type="submission" date="2008-06" db="EMBL/GenBank/DDBJ databases">
        <title>Complete sequence of Pelodictyon phaeoclathratiforme BU-1.</title>
        <authorList>
            <consortium name="US DOE Joint Genome Institute"/>
            <person name="Lucas S."/>
            <person name="Copeland A."/>
            <person name="Lapidus A."/>
            <person name="Glavina del Rio T."/>
            <person name="Dalin E."/>
            <person name="Tice H."/>
            <person name="Bruce D."/>
            <person name="Goodwin L."/>
            <person name="Pitluck S."/>
            <person name="Schmutz J."/>
            <person name="Larimer F."/>
            <person name="Land M."/>
            <person name="Hauser L."/>
            <person name="Kyrpides N."/>
            <person name="Mikhailova N."/>
            <person name="Liu Z."/>
            <person name="Li T."/>
            <person name="Zhao F."/>
            <person name="Overmann J."/>
            <person name="Bryant D.A."/>
            <person name="Richardson P."/>
        </authorList>
    </citation>
    <scope>NUCLEOTIDE SEQUENCE [LARGE SCALE GENOMIC DNA]</scope>
    <source>
        <strain evidence="6">DSM 5477 / BU-1</strain>
    </source>
</reference>
<dbReference type="PANTHER" id="PTHR43100:SF1">
    <property type="entry name" value="GLUTAMATE SYNTHASE [NADPH] SMALL CHAIN"/>
    <property type="match status" value="1"/>
</dbReference>
<evidence type="ECO:0000256" key="2">
    <source>
        <dbReference type="ARBA" id="ARBA00023004"/>
    </source>
</evidence>
<dbReference type="eggNOG" id="COG0493">
    <property type="taxonomic scope" value="Bacteria"/>
</dbReference>
<dbReference type="Pfam" id="PF14691">
    <property type="entry name" value="Fer4_20"/>
    <property type="match status" value="1"/>
</dbReference>
<dbReference type="GO" id="GO:0016491">
    <property type="term" value="F:oxidoreductase activity"/>
    <property type="evidence" value="ECO:0007669"/>
    <property type="project" value="InterPro"/>
</dbReference>
<sequence length="578" mass="63191">MKVESNPYLDFAINYQFPAFSELTGVDKIVAFGDHSHKCPVYVRQLPPCTAECPAGEDIRGYHRLLKGVDKSDDAWKAAWELLVQANPFPAVMGRICPHPCESACNRQYHDESVGINAVEQAIGNYGIETGLELPAPGSDTGKRVAVIGGGPAGLSAAYQLRRKGHAVTIYDANEKLGGMVLYGIMGYRVDRKVLETEIQRIIKLGVETKMGVRVGRDISFEELEKEYDAVFMGVGAQVGRGLPIPGFADTAGATNAIDFLTKYEVEGDAISIGKKVVVIGDGNVAMDVARLALRLGSEAIVISGVPREEMACFSDEFDDAVREGAQIHYTTGALEVLVADNAVSGLFCSRMIKKVKGEEGWNSPIPFFRYRNTEESFQLEADMVVAAIGQTTDMRGFESVTEGRPWLKVDRYFRLSGKEKVFGGGDAIRVDLITTAVGHGRKAANSIDAFLKGEALSDQGYQEVTKVQKQDILYFEHSDQLKRESVELEEVVGNHDELLQALTKEQAEQESARCMSCGLCFDCKQCLSFCPQEAVTRFRDNPVGEVVYTNYSKCVGCHICALVCPSGYIQMGMGEGL</sequence>
<dbReference type="KEGG" id="pph:Ppha_2319"/>
<organism evidence="5 6">
    <name type="scientific">Pelodictyon phaeoclathratiforme (strain DSM 5477 / BU-1)</name>
    <dbReference type="NCBI Taxonomy" id="324925"/>
    <lineage>
        <taxon>Bacteria</taxon>
        <taxon>Pseudomonadati</taxon>
        <taxon>Chlorobiota</taxon>
        <taxon>Chlorobiia</taxon>
        <taxon>Chlorobiales</taxon>
        <taxon>Chlorobiaceae</taxon>
        <taxon>Chlorobium/Pelodictyon group</taxon>
        <taxon>Pelodictyon</taxon>
    </lineage>
</organism>
<dbReference type="GO" id="GO:0046872">
    <property type="term" value="F:metal ion binding"/>
    <property type="evidence" value="ECO:0007669"/>
    <property type="project" value="UniProtKB-KW"/>
</dbReference>
<dbReference type="RefSeq" id="WP_012508989.1">
    <property type="nucleotide sequence ID" value="NC_011060.1"/>
</dbReference>
<dbReference type="STRING" id="324925.Ppha_2319"/>
<keyword evidence="6" id="KW-1185">Reference proteome</keyword>
<dbReference type="SUPFAM" id="SSF54862">
    <property type="entry name" value="4Fe-4S ferredoxins"/>
    <property type="match status" value="1"/>
</dbReference>
<name>B4SE95_PELPB</name>
<evidence type="ECO:0000256" key="1">
    <source>
        <dbReference type="ARBA" id="ARBA00022723"/>
    </source>
</evidence>
<feature type="domain" description="4Fe-4S ferredoxin-type" evidence="4">
    <location>
        <begin position="546"/>
        <end position="575"/>
    </location>
</feature>
<protein>
    <submittedName>
        <fullName evidence="5">4Fe-4S ferredoxin iron-sulfur binding domain protein</fullName>
    </submittedName>
</protein>
<evidence type="ECO:0000256" key="3">
    <source>
        <dbReference type="ARBA" id="ARBA00023014"/>
    </source>
</evidence>
<keyword evidence="1" id="KW-0479">Metal-binding</keyword>
<evidence type="ECO:0000259" key="4">
    <source>
        <dbReference type="PROSITE" id="PS51379"/>
    </source>
</evidence>
<dbReference type="SUPFAM" id="SSF46548">
    <property type="entry name" value="alpha-helical ferredoxin"/>
    <property type="match status" value="1"/>
</dbReference>
<dbReference type="HOGENOM" id="CLU_000422_3_4_10"/>
<dbReference type="InterPro" id="IPR009051">
    <property type="entry name" value="Helical_ferredxn"/>
</dbReference>
<dbReference type="Gene3D" id="3.50.50.60">
    <property type="entry name" value="FAD/NAD(P)-binding domain"/>
    <property type="match status" value="1"/>
</dbReference>
<dbReference type="Proteomes" id="UP000002724">
    <property type="component" value="Chromosome"/>
</dbReference>
<dbReference type="SUPFAM" id="SSF51971">
    <property type="entry name" value="Nucleotide-binding domain"/>
    <property type="match status" value="1"/>
</dbReference>
<dbReference type="PROSITE" id="PS51379">
    <property type="entry name" value="4FE4S_FER_2"/>
    <property type="match status" value="2"/>
</dbReference>
<dbReference type="InterPro" id="IPR017896">
    <property type="entry name" value="4Fe4S_Fe-S-bd"/>
</dbReference>
<dbReference type="InterPro" id="IPR051394">
    <property type="entry name" value="Glutamate_Synthase"/>
</dbReference>
<dbReference type="GO" id="GO:0051536">
    <property type="term" value="F:iron-sulfur cluster binding"/>
    <property type="evidence" value="ECO:0007669"/>
    <property type="project" value="UniProtKB-KW"/>
</dbReference>
<proteinExistence type="predicted"/>
<dbReference type="EMBL" id="CP001110">
    <property type="protein sequence ID" value="ACF44514.1"/>
    <property type="molecule type" value="Genomic_DNA"/>
</dbReference>
<dbReference type="NCBIfam" id="NF009410">
    <property type="entry name" value="PRK12771.1"/>
    <property type="match status" value="1"/>
</dbReference>
<dbReference type="InterPro" id="IPR028261">
    <property type="entry name" value="DPD_II"/>
</dbReference>
<dbReference type="InterPro" id="IPR036188">
    <property type="entry name" value="FAD/NAD-bd_sf"/>
</dbReference>
<keyword evidence="3" id="KW-0411">Iron-sulfur</keyword>
<evidence type="ECO:0000313" key="6">
    <source>
        <dbReference type="Proteomes" id="UP000002724"/>
    </source>
</evidence>
<dbReference type="Pfam" id="PF07992">
    <property type="entry name" value="Pyr_redox_2"/>
    <property type="match status" value="1"/>
</dbReference>
<dbReference type="Gene3D" id="3.30.70.20">
    <property type="match status" value="1"/>
</dbReference>
<gene>
    <name evidence="5" type="ordered locus">Ppha_2319</name>
</gene>
<keyword evidence="2" id="KW-0408">Iron</keyword>
<dbReference type="Gene3D" id="3.40.50.720">
    <property type="entry name" value="NAD(P)-binding Rossmann-like Domain"/>
    <property type="match status" value="1"/>
</dbReference>
<dbReference type="PRINTS" id="PR00419">
    <property type="entry name" value="ADXRDTASE"/>
</dbReference>